<name>A0A016TFM3_9BILA</name>
<dbReference type="Proteomes" id="UP000024635">
    <property type="component" value="Unassembled WGS sequence"/>
</dbReference>
<comment type="caution">
    <text evidence="1">The sequence shown here is derived from an EMBL/GenBank/DDBJ whole genome shotgun (WGS) entry which is preliminary data.</text>
</comment>
<dbReference type="EMBL" id="JARK01001443">
    <property type="protein sequence ID" value="EYC01462.1"/>
    <property type="molecule type" value="Genomic_DNA"/>
</dbReference>
<proteinExistence type="predicted"/>
<evidence type="ECO:0000313" key="2">
    <source>
        <dbReference type="Proteomes" id="UP000024635"/>
    </source>
</evidence>
<protein>
    <submittedName>
        <fullName evidence="1">Uncharacterized protein</fullName>
    </submittedName>
</protein>
<organism evidence="1 2">
    <name type="scientific">Ancylostoma ceylanicum</name>
    <dbReference type="NCBI Taxonomy" id="53326"/>
    <lineage>
        <taxon>Eukaryota</taxon>
        <taxon>Metazoa</taxon>
        <taxon>Ecdysozoa</taxon>
        <taxon>Nematoda</taxon>
        <taxon>Chromadorea</taxon>
        <taxon>Rhabditida</taxon>
        <taxon>Rhabditina</taxon>
        <taxon>Rhabditomorpha</taxon>
        <taxon>Strongyloidea</taxon>
        <taxon>Ancylostomatidae</taxon>
        <taxon>Ancylostomatinae</taxon>
        <taxon>Ancylostoma</taxon>
    </lineage>
</organism>
<sequence length="66" mass="7864">MLTAIGQRRQNSLQMTRRSDVSHVIRERLTVTMANSMNNMRMVHVPPRKPRRVWFKLTLKVAKAYR</sequence>
<reference evidence="2" key="1">
    <citation type="journal article" date="2015" name="Nat. Genet.">
        <title>The genome and transcriptome of the zoonotic hookworm Ancylostoma ceylanicum identify infection-specific gene families.</title>
        <authorList>
            <person name="Schwarz E.M."/>
            <person name="Hu Y."/>
            <person name="Antoshechkin I."/>
            <person name="Miller M.M."/>
            <person name="Sternberg P.W."/>
            <person name="Aroian R.V."/>
        </authorList>
    </citation>
    <scope>NUCLEOTIDE SEQUENCE</scope>
    <source>
        <strain evidence="2">HY135</strain>
    </source>
</reference>
<keyword evidence="2" id="KW-1185">Reference proteome</keyword>
<gene>
    <name evidence="1" type="primary">Acey_s0107.g3816</name>
    <name evidence="1" type="ORF">Y032_0107g3816</name>
</gene>
<accession>A0A016TFM3</accession>
<evidence type="ECO:0000313" key="1">
    <source>
        <dbReference type="EMBL" id="EYC01462.1"/>
    </source>
</evidence>
<dbReference type="AlphaFoldDB" id="A0A016TFM3"/>